<organism evidence="2">
    <name type="scientific">Arundo donax</name>
    <name type="common">Giant reed</name>
    <name type="synonym">Donax arundinaceus</name>
    <dbReference type="NCBI Taxonomy" id="35708"/>
    <lineage>
        <taxon>Eukaryota</taxon>
        <taxon>Viridiplantae</taxon>
        <taxon>Streptophyta</taxon>
        <taxon>Embryophyta</taxon>
        <taxon>Tracheophyta</taxon>
        <taxon>Spermatophyta</taxon>
        <taxon>Magnoliopsida</taxon>
        <taxon>Liliopsida</taxon>
        <taxon>Poales</taxon>
        <taxon>Poaceae</taxon>
        <taxon>PACMAD clade</taxon>
        <taxon>Arundinoideae</taxon>
        <taxon>Arundineae</taxon>
        <taxon>Arundo</taxon>
    </lineage>
</organism>
<reference evidence="2" key="2">
    <citation type="journal article" date="2015" name="Data Brief">
        <title>Shoot transcriptome of the giant reed, Arundo donax.</title>
        <authorList>
            <person name="Barrero R.A."/>
            <person name="Guerrero F.D."/>
            <person name="Moolhuijzen P."/>
            <person name="Goolsby J.A."/>
            <person name="Tidwell J."/>
            <person name="Bellgard S.E."/>
            <person name="Bellgard M.I."/>
        </authorList>
    </citation>
    <scope>NUCLEOTIDE SEQUENCE</scope>
    <source>
        <tissue evidence="2">Shoot tissue taken approximately 20 cm above the soil surface</tissue>
    </source>
</reference>
<feature type="region of interest" description="Disordered" evidence="1">
    <location>
        <begin position="1"/>
        <end position="22"/>
    </location>
</feature>
<evidence type="ECO:0000256" key="1">
    <source>
        <dbReference type="SAM" id="MobiDB-lite"/>
    </source>
</evidence>
<evidence type="ECO:0000313" key="2">
    <source>
        <dbReference type="EMBL" id="JAE06486.1"/>
    </source>
</evidence>
<protein>
    <submittedName>
        <fullName evidence="2">Uncharacterized protein</fullName>
    </submittedName>
</protein>
<accession>A0A0A9F8K5</accession>
<sequence>MKPTKSNKKKEKEKNKGKALDTSPKSIIYFAKRLEMKWLRRRRLDPVEAGWACSPKD</sequence>
<dbReference type="AlphaFoldDB" id="A0A0A9F8K5"/>
<reference evidence="2" key="1">
    <citation type="submission" date="2014-09" db="EMBL/GenBank/DDBJ databases">
        <authorList>
            <person name="Magalhaes I.L.F."/>
            <person name="Oliveira U."/>
            <person name="Santos F.R."/>
            <person name="Vidigal T.H.D.A."/>
            <person name="Brescovit A.D."/>
            <person name="Santos A.J."/>
        </authorList>
    </citation>
    <scope>NUCLEOTIDE SEQUENCE</scope>
    <source>
        <tissue evidence="2">Shoot tissue taken approximately 20 cm above the soil surface</tissue>
    </source>
</reference>
<proteinExistence type="predicted"/>
<name>A0A0A9F8K5_ARUDO</name>
<feature type="compositionally biased region" description="Basic and acidic residues" evidence="1">
    <location>
        <begin position="10"/>
        <end position="19"/>
    </location>
</feature>
<dbReference type="EMBL" id="GBRH01191410">
    <property type="protein sequence ID" value="JAE06486.1"/>
    <property type="molecule type" value="Transcribed_RNA"/>
</dbReference>